<reference evidence="3 4" key="1">
    <citation type="journal article" date="2015" name="Genome Biol. Evol.">
        <title>Comparative Genomics of a Bacterivorous Green Alga Reveals Evolutionary Causalities and Consequences of Phago-Mixotrophic Mode of Nutrition.</title>
        <authorList>
            <person name="Burns J.A."/>
            <person name="Paasch A."/>
            <person name="Narechania A."/>
            <person name="Kim E."/>
        </authorList>
    </citation>
    <scope>NUCLEOTIDE SEQUENCE [LARGE SCALE GENOMIC DNA]</scope>
    <source>
        <strain evidence="3 4">PLY_AMNH</strain>
    </source>
</reference>
<sequence>MYVYYAPCATEDFGNCSEGGCDYSDYLCEYKAYVVEYNVTNLSPSALEAPYLNQMFLNGDPIGEDTVNTSLPMGETRNFTKIHLMQQNSNDEWQKFCLIMPDGVEWCFPQWGVINGTYQHTLELFLDIWKRPDVTEKAGEIYIRYCGFEYTECGCYPDVEPVDGLLIASSNRLLPWGDLSYCLYPHETTVVGDSRGVVLRVHEKEMENTAGALAFGFNYTRMHPAFLTNLSARGAGSEEWDRLVYELGPKELDPGELVTTDVFVHLYPASDHDRWFDLVGLDEKLILTVQSDVNFTVQEWSENNTFVTSLKMCWPPDIVTKDYYELLPAGDRAEYNYSNMPEENLKVFWREHFCITPEYARSQTQLGALFDLEYIDRNAGLTTAGRQFGSQDITYWNNTWLFDGQVLQNYGGNGPLAIGQPESLAASLNFGIPDFANHTLELRMDSGNVIDETSYPEGSAIFETEPEANNRVEMQVEFCDFGSFLHPRENVTIGLQTVDWGDDLCLFDGDFIQRWGVVETQCIGDSGCTSIYGWVNSQDVNVIYHEGNYGPHYADVRFARIPVERLYEYCMDDQSCTYKRGWTNRFLFNGDPIYDNLFRPGLAVNESYPNREVVAKGDFGLPLHPITGDWHNFTLWMDVYNDVLNSKPNEQETWSVNVSYCTKALKEAGECGCPTNLDAGWGIWIGDQYVPWGGTACVAEDKLRRVFVQDSEFMARYAIVNVSYENRNVGRFPTGYENFTNTVFIDGRTLEQVDEQGESRVFSFYHQSFPAIFVDPGQSWMYPGDTRWVQHEWSPEVEETLEANNGEVSGEVLHQFEKVLMDYNVPRGAIIRTDGGPQYLRLYVDSDDIVAETNENNRFWVKYESIRAATGAPCECVSPLFLTLRLHTLSMDTFNQELFEKSLAEGLAVEAEQVLVNTVLEGSVVVECEVQPPADDTLLSLTDAEAMVDDLQSTRVTLDPALGNYTLLTYRLPKEGDDGDDLSTMELLIIMFAAALGLGCFVGGGLAIRRARRMQRVSAAVRERQLARISEPTHDVTLHLRVGEEVEEEELLMFTQGQLEDEEMLKLKYAEELDGKGPVGPLPLPEPVKNDAARVPGERPKRTRNVGVQGPLSTDMWAGEEVP</sequence>
<proteinExistence type="predicted"/>
<evidence type="ECO:0000256" key="1">
    <source>
        <dbReference type="SAM" id="MobiDB-lite"/>
    </source>
</evidence>
<keyword evidence="4" id="KW-1185">Reference proteome</keyword>
<keyword evidence="2" id="KW-0472">Membrane</keyword>
<feature type="region of interest" description="Disordered" evidence="1">
    <location>
        <begin position="1077"/>
        <end position="1123"/>
    </location>
</feature>
<evidence type="ECO:0000313" key="4">
    <source>
        <dbReference type="Proteomes" id="UP001190700"/>
    </source>
</evidence>
<protein>
    <submittedName>
        <fullName evidence="3">Uncharacterized protein</fullName>
    </submittedName>
</protein>
<evidence type="ECO:0000313" key="3">
    <source>
        <dbReference type="EMBL" id="KAK3243711.1"/>
    </source>
</evidence>
<dbReference type="EMBL" id="LGRX02032690">
    <property type="protein sequence ID" value="KAK3243711.1"/>
    <property type="molecule type" value="Genomic_DNA"/>
</dbReference>
<gene>
    <name evidence="3" type="ORF">CYMTET_46650</name>
</gene>
<name>A0AAE0EWV5_9CHLO</name>
<dbReference type="Proteomes" id="UP001190700">
    <property type="component" value="Unassembled WGS sequence"/>
</dbReference>
<organism evidence="3 4">
    <name type="scientific">Cymbomonas tetramitiformis</name>
    <dbReference type="NCBI Taxonomy" id="36881"/>
    <lineage>
        <taxon>Eukaryota</taxon>
        <taxon>Viridiplantae</taxon>
        <taxon>Chlorophyta</taxon>
        <taxon>Pyramimonadophyceae</taxon>
        <taxon>Pyramimonadales</taxon>
        <taxon>Pyramimonadaceae</taxon>
        <taxon>Cymbomonas</taxon>
    </lineage>
</organism>
<accession>A0AAE0EWV5</accession>
<feature type="transmembrane region" description="Helical" evidence="2">
    <location>
        <begin position="987"/>
        <end position="1008"/>
    </location>
</feature>
<keyword evidence="2" id="KW-1133">Transmembrane helix</keyword>
<evidence type="ECO:0000256" key="2">
    <source>
        <dbReference type="SAM" id="Phobius"/>
    </source>
</evidence>
<keyword evidence="2" id="KW-0812">Transmembrane</keyword>
<feature type="compositionally biased region" description="Basic and acidic residues" evidence="1">
    <location>
        <begin position="1088"/>
        <end position="1100"/>
    </location>
</feature>
<dbReference type="AlphaFoldDB" id="A0AAE0EWV5"/>
<comment type="caution">
    <text evidence="3">The sequence shown here is derived from an EMBL/GenBank/DDBJ whole genome shotgun (WGS) entry which is preliminary data.</text>
</comment>